<keyword evidence="1" id="KW-0175">Coiled coil</keyword>
<dbReference type="PANTHER" id="PTHR31790">
    <property type="entry name" value="OS02G0783600 PROTEIN"/>
    <property type="match status" value="1"/>
</dbReference>
<dbReference type="Proteomes" id="UP001151760">
    <property type="component" value="Unassembled WGS sequence"/>
</dbReference>
<name>A0ABQ5A016_9ASTR</name>
<gene>
    <name evidence="3" type="ORF">Tco_0802872</name>
</gene>
<reference evidence="3" key="1">
    <citation type="journal article" date="2022" name="Int. J. Mol. Sci.">
        <title>Draft Genome of Tanacetum Coccineum: Genomic Comparison of Closely Related Tanacetum-Family Plants.</title>
        <authorList>
            <person name="Yamashiro T."/>
            <person name="Shiraishi A."/>
            <person name="Nakayama K."/>
            <person name="Satake H."/>
        </authorList>
    </citation>
    <scope>NUCLEOTIDE SEQUENCE</scope>
</reference>
<sequence>MWELLRQTIDDATLDPPFVTEVMEPLQIEHLMDQMVSGLSRETQRLALCVCLGKVKMGRDTIQLEDAVSTIYQEYLLEFTSEYYIPEGLHLELPGPEDNIVDFLEGKMIGAAKVSHFEINCRVLNIIPTVNLFRIFYISSFNSGWMSFSKRPGKNTPQCYTKPLDSLKNWNNRFFWVDERVFPTVVAWRTAASKDDRSAANTYSTVDVATLDTHRTPIQKLPEELLCLVGLSRNYFLNDDEYPIFLNDNDQGGNGFVQHHQSPNPSKVKTETRPRTAHEVPLLTATASRVVNIKNAPEPLTSSETPSTVERSPLDFLNEDAPPLVAQGVETEVQGPTVAEQEVPVAYDVATAELAPEPDLEKEVTTMGPPGKSLADMVLDAEPIIHIHKTQDLSVAAQSVSDPDPLSYAKPQPSPSKTLPSKSSKKAAIVEDSDAEKSAFFTSMAGSPGSIYQPGWGVTNNCRLDTPEACQDMDQRIQAREEHIKNLETLLEAEADMRKDAKAENIELVKELESLCLQFSDLQVGRTEHRWVIGHGLRLAVMKCAESMELRQAFANVVSMGIAKGMSEGLKHDVKHGKAKLDLAAVEAYDPEADNKYVAALHALKDLNSSQLKIPIYPEVRDPRNPWAFKEEILLEDAIAANISRAEKKKKSRVLDTVKNYTSIIDNNTFPKQKFHLTAPESLHLFRGTFLLNSVNGLLCFYDRYGDVHQNTKMVVIWNPIVRKSVGIAIPVPEARYIDEGYIVVGFGVCPDTSDPKLVKINLDKISNMWLVEVFVDGVIYFLAYDDVFLDGGVRSNFVISFDLKSEEFGEVRLSKMLYITLINAGRSFGYWGLGTMVELIMMKLGCMEDSYEPLSGNINVKLGINGDEVTKVLFFLAPPFPFGCPQEPILWPDFDALSPDHKRQRDTFYCTHFNLHKPS</sequence>
<reference evidence="3" key="2">
    <citation type="submission" date="2022-01" db="EMBL/GenBank/DDBJ databases">
        <authorList>
            <person name="Yamashiro T."/>
            <person name="Shiraishi A."/>
            <person name="Satake H."/>
            <person name="Nakayama K."/>
        </authorList>
    </citation>
    <scope>NUCLEOTIDE SEQUENCE</scope>
</reference>
<feature type="coiled-coil region" evidence="1">
    <location>
        <begin position="470"/>
        <end position="518"/>
    </location>
</feature>
<evidence type="ECO:0000313" key="3">
    <source>
        <dbReference type="EMBL" id="GJS95904.1"/>
    </source>
</evidence>
<keyword evidence="4" id="KW-1185">Reference proteome</keyword>
<dbReference type="EMBL" id="BQNB010011845">
    <property type="protein sequence ID" value="GJS95904.1"/>
    <property type="molecule type" value="Genomic_DNA"/>
</dbReference>
<accession>A0ABQ5A016</accession>
<feature type="region of interest" description="Disordered" evidence="2">
    <location>
        <begin position="395"/>
        <end position="426"/>
    </location>
</feature>
<evidence type="ECO:0000256" key="1">
    <source>
        <dbReference type="SAM" id="Coils"/>
    </source>
</evidence>
<dbReference type="InterPro" id="IPR052361">
    <property type="entry name" value="F-box_domain"/>
</dbReference>
<proteinExistence type="predicted"/>
<protein>
    <submittedName>
        <fullName evidence="3">Uncharacterized protein</fullName>
    </submittedName>
</protein>
<evidence type="ECO:0000256" key="2">
    <source>
        <dbReference type="SAM" id="MobiDB-lite"/>
    </source>
</evidence>
<organism evidence="3 4">
    <name type="scientific">Tanacetum coccineum</name>
    <dbReference type="NCBI Taxonomy" id="301880"/>
    <lineage>
        <taxon>Eukaryota</taxon>
        <taxon>Viridiplantae</taxon>
        <taxon>Streptophyta</taxon>
        <taxon>Embryophyta</taxon>
        <taxon>Tracheophyta</taxon>
        <taxon>Spermatophyta</taxon>
        <taxon>Magnoliopsida</taxon>
        <taxon>eudicotyledons</taxon>
        <taxon>Gunneridae</taxon>
        <taxon>Pentapetalae</taxon>
        <taxon>asterids</taxon>
        <taxon>campanulids</taxon>
        <taxon>Asterales</taxon>
        <taxon>Asteraceae</taxon>
        <taxon>Asteroideae</taxon>
        <taxon>Anthemideae</taxon>
        <taxon>Anthemidinae</taxon>
        <taxon>Tanacetum</taxon>
    </lineage>
</organism>
<comment type="caution">
    <text evidence="3">The sequence shown here is derived from an EMBL/GenBank/DDBJ whole genome shotgun (WGS) entry which is preliminary data.</text>
</comment>
<dbReference type="PANTHER" id="PTHR31790:SF135">
    <property type="entry name" value="F-BOX DOMAIN, KELCH-TYPE BETA PROPELLER, F-BOX ASSOCIATED INTERACTION"/>
    <property type="match status" value="1"/>
</dbReference>
<evidence type="ECO:0000313" key="4">
    <source>
        <dbReference type="Proteomes" id="UP001151760"/>
    </source>
</evidence>